<dbReference type="AlphaFoldDB" id="A0A9W7GMT5"/>
<comment type="caution">
    <text evidence="3">The sequence shown here is derived from an EMBL/GenBank/DDBJ whole genome shotgun (WGS) entry which is preliminary data.</text>
</comment>
<keyword evidence="1" id="KW-1133">Transmembrane helix</keyword>
<evidence type="ECO:0000313" key="4">
    <source>
        <dbReference type="Proteomes" id="UP001165065"/>
    </source>
</evidence>
<feature type="transmembrane region" description="Helical" evidence="1">
    <location>
        <begin position="84"/>
        <end position="104"/>
    </location>
</feature>
<name>A0A9W7GMT5_9STRA</name>
<evidence type="ECO:0000256" key="2">
    <source>
        <dbReference type="SAM" id="SignalP"/>
    </source>
</evidence>
<feature type="chain" id="PRO_5040890991" evidence="2">
    <location>
        <begin position="22"/>
        <end position="182"/>
    </location>
</feature>
<protein>
    <submittedName>
        <fullName evidence="3">Uncharacterized protein</fullName>
    </submittedName>
</protein>
<evidence type="ECO:0000313" key="3">
    <source>
        <dbReference type="EMBL" id="GMI46802.1"/>
    </source>
</evidence>
<keyword evidence="2" id="KW-0732">Signal</keyword>
<keyword evidence="1" id="KW-0472">Membrane</keyword>
<dbReference type="Proteomes" id="UP001165065">
    <property type="component" value="Unassembled WGS sequence"/>
</dbReference>
<dbReference type="OrthoDB" id="200045at2759"/>
<feature type="signal peptide" evidence="2">
    <location>
        <begin position="1"/>
        <end position="21"/>
    </location>
</feature>
<organism evidence="3 4">
    <name type="scientific">Triparma columacea</name>
    <dbReference type="NCBI Taxonomy" id="722753"/>
    <lineage>
        <taxon>Eukaryota</taxon>
        <taxon>Sar</taxon>
        <taxon>Stramenopiles</taxon>
        <taxon>Ochrophyta</taxon>
        <taxon>Bolidophyceae</taxon>
        <taxon>Parmales</taxon>
        <taxon>Triparmaceae</taxon>
        <taxon>Triparma</taxon>
    </lineage>
</organism>
<proteinExistence type="predicted"/>
<keyword evidence="1" id="KW-0812">Transmembrane</keyword>
<evidence type="ECO:0000256" key="1">
    <source>
        <dbReference type="SAM" id="Phobius"/>
    </source>
</evidence>
<dbReference type="EMBL" id="BRYA01000313">
    <property type="protein sequence ID" value="GMI46802.1"/>
    <property type="molecule type" value="Genomic_DNA"/>
</dbReference>
<feature type="transmembrane region" description="Helical" evidence="1">
    <location>
        <begin position="116"/>
        <end position="137"/>
    </location>
</feature>
<sequence>MKMMLPLQFVVMFMMISTVASFLVPISRPSLAKITLRPHVSPTSLHLADFDQISLATSQENAGLAIVVLGEAGYSFIKAPGWKTGVLFVPAIAAAFVLFTISGPPLDNADVTMGDGLRVAALVSLALMGVYSLRLVLPTPNKEITFGGLLVAIAGFASFSQNLFAGGWVTFPALPSLPSLPF</sequence>
<gene>
    <name evidence="3" type="ORF">TrCOL_g2487</name>
</gene>
<reference evidence="4" key="1">
    <citation type="journal article" date="2023" name="Commun. Biol.">
        <title>Genome analysis of Parmales, the sister group of diatoms, reveals the evolutionary specialization of diatoms from phago-mixotrophs to photoautotrophs.</title>
        <authorList>
            <person name="Ban H."/>
            <person name="Sato S."/>
            <person name="Yoshikawa S."/>
            <person name="Yamada K."/>
            <person name="Nakamura Y."/>
            <person name="Ichinomiya M."/>
            <person name="Sato N."/>
            <person name="Blanc-Mathieu R."/>
            <person name="Endo H."/>
            <person name="Kuwata A."/>
            <person name="Ogata H."/>
        </authorList>
    </citation>
    <scope>NUCLEOTIDE SEQUENCE [LARGE SCALE GENOMIC DNA]</scope>
</reference>
<accession>A0A9W7GMT5</accession>
<keyword evidence="4" id="KW-1185">Reference proteome</keyword>
<feature type="transmembrane region" description="Helical" evidence="1">
    <location>
        <begin position="149"/>
        <end position="171"/>
    </location>
</feature>